<dbReference type="EMBL" id="AVOT02003153">
    <property type="protein sequence ID" value="MBW0472640.1"/>
    <property type="molecule type" value="Genomic_DNA"/>
</dbReference>
<name>A0A9Q3BWZ0_9BASI</name>
<dbReference type="Proteomes" id="UP000765509">
    <property type="component" value="Unassembled WGS sequence"/>
</dbReference>
<dbReference type="InterPro" id="IPR021109">
    <property type="entry name" value="Peptidase_aspartic_dom_sf"/>
</dbReference>
<keyword evidence="2" id="KW-1185">Reference proteome</keyword>
<gene>
    <name evidence="1" type="ORF">O181_012355</name>
</gene>
<organism evidence="1 2">
    <name type="scientific">Austropuccinia psidii MF-1</name>
    <dbReference type="NCBI Taxonomy" id="1389203"/>
    <lineage>
        <taxon>Eukaryota</taxon>
        <taxon>Fungi</taxon>
        <taxon>Dikarya</taxon>
        <taxon>Basidiomycota</taxon>
        <taxon>Pucciniomycotina</taxon>
        <taxon>Pucciniomycetes</taxon>
        <taxon>Pucciniales</taxon>
        <taxon>Sphaerophragmiaceae</taxon>
        <taxon>Austropuccinia</taxon>
    </lineage>
</organism>
<comment type="caution">
    <text evidence="1">The sequence shown here is derived from an EMBL/GenBank/DDBJ whole genome shotgun (WGS) entry which is preliminary data.</text>
</comment>
<dbReference type="OrthoDB" id="2518428at2759"/>
<dbReference type="AlphaFoldDB" id="A0A9Q3BWZ0"/>
<evidence type="ECO:0000313" key="2">
    <source>
        <dbReference type="Proteomes" id="UP000765509"/>
    </source>
</evidence>
<dbReference type="SUPFAM" id="SSF50630">
    <property type="entry name" value="Acid proteases"/>
    <property type="match status" value="1"/>
</dbReference>
<reference evidence="1" key="1">
    <citation type="submission" date="2021-03" db="EMBL/GenBank/DDBJ databases">
        <title>Draft genome sequence of rust myrtle Austropuccinia psidii MF-1, a brazilian biotype.</title>
        <authorList>
            <person name="Quecine M.C."/>
            <person name="Pachon D.M.R."/>
            <person name="Bonatelli M.L."/>
            <person name="Correr F.H."/>
            <person name="Franceschini L.M."/>
            <person name="Leite T.F."/>
            <person name="Margarido G.R.A."/>
            <person name="Almeida C.A."/>
            <person name="Ferrarezi J.A."/>
            <person name="Labate C.A."/>
        </authorList>
    </citation>
    <scope>NUCLEOTIDE SEQUENCE</scope>
    <source>
        <strain evidence="1">MF-1</strain>
    </source>
</reference>
<sequence length="170" mass="19284">MCKTKPARGKGYTAGASFITSILINDVEAKVNLDTGESCTFIGKYYLQFILPEWRNHLLPIEGVKFSSASNNMYLLDILDTNIVFPHPAGIMRMKKAIVVMENCTSQHIILGNDYLNIYGIDMNNYKDRYLTIGENERQKFSFSNMPKQISVLSSNKDACKEKIETKKLV</sequence>
<accession>A0A9Q3BWZ0</accession>
<dbReference type="Gene3D" id="2.40.70.10">
    <property type="entry name" value="Acid Proteases"/>
    <property type="match status" value="1"/>
</dbReference>
<protein>
    <submittedName>
        <fullName evidence="1">Uncharacterized protein</fullName>
    </submittedName>
</protein>
<proteinExistence type="predicted"/>
<evidence type="ECO:0000313" key="1">
    <source>
        <dbReference type="EMBL" id="MBW0472640.1"/>
    </source>
</evidence>